<dbReference type="Proteomes" id="UP001209570">
    <property type="component" value="Unassembled WGS sequence"/>
</dbReference>
<evidence type="ECO:0000256" key="7">
    <source>
        <dbReference type="SAM" id="SignalP"/>
    </source>
</evidence>
<feature type="region of interest" description="Disordered" evidence="6">
    <location>
        <begin position="229"/>
        <end position="274"/>
    </location>
</feature>
<organism evidence="8 9">
    <name type="scientific">Pythium insidiosum</name>
    <name type="common">Pythiosis disease agent</name>
    <dbReference type="NCBI Taxonomy" id="114742"/>
    <lineage>
        <taxon>Eukaryota</taxon>
        <taxon>Sar</taxon>
        <taxon>Stramenopiles</taxon>
        <taxon>Oomycota</taxon>
        <taxon>Peronosporomycetes</taxon>
        <taxon>Pythiales</taxon>
        <taxon>Pythiaceae</taxon>
        <taxon>Pythium</taxon>
    </lineage>
</organism>
<evidence type="ECO:0000256" key="5">
    <source>
        <dbReference type="ARBA" id="ARBA00023211"/>
    </source>
</evidence>
<evidence type="ECO:0000256" key="3">
    <source>
        <dbReference type="ARBA" id="ARBA00022801"/>
    </source>
</evidence>
<evidence type="ECO:0008006" key="10">
    <source>
        <dbReference type="Google" id="ProtNLM"/>
    </source>
</evidence>
<evidence type="ECO:0000256" key="1">
    <source>
        <dbReference type="ARBA" id="ARBA00001936"/>
    </source>
</evidence>
<keyword evidence="9" id="KW-1185">Reference proteome</keyword>
<dbReference type="GO" id="GO:0046872">
    <property type="term" value="F:metal ion binding"/>
    <property type="evidence" value="ECO:0007669"/>
    <property type="project" value="UniProtKB-KW"/>
</dbReference>
<feature type="signal peptide" evidence="7">
    <location>
        <begin position="1"/>
        <end position="26"/>
    </location>
</feature>
<gene>
    <name evidence="8" type="ORF">P43SY_005304</name>
</gene>
<name>A0AAD5Q4W9_PYTIN</name>
<dbReference type="GO" id="GO:0016787">
    <property type="term" value="F:hydrolase activity"/>
    <property type="evidence" value="ECO:0007669"/>
    <property type="project" value="UniProtKB-KW"/>
</dbReference>
<evidence type="ECO:0000256" key="6">
    <source>
        <dbReference type="SAM" id="MobiDB-lite"/>
    </source>
</evidence>
<keyword evidence="4" id="KW-0472">Membrane</keyword>
<keyword evidence="3" id="KW-0378">Hydrolase</keyword>
<dbReference type="CDD" id="cd14686">
    <property type="entry name" value="bZIP"/>
    <property type="match status" value="1"/>
</dbReference>
<dbReference type="PANTHER" id="PTHR13315:SF0">
    <property type="entry name" value="METALLOPHOSPHOESTERASE 1"/>
    <property type="match status" value="1"/>
</dbReference>
<keyword evidence="7" id="KW-0732">Signal</keyword>
<feature type="chain" id="PRO_5041909550" description="BZIP domain-containing protein" evidence="7">
    <location>
        <begin position="27"/>
        <end position="708"/>
    </location>
</feature>
<feature type="compositionally biased region" description="Polar residues" evidence="6">
    <location>
        <begin position="319"/>
        <end position="334"/>
    </location>
</feature>
<dbReference type="SUPFAM" id="SSF56300">
    <property type="entry name" value="Metallo-dependent phosphatases"/>
    <property type="match status" value="1"/>
</dbReference>
<accession>A0AAD5Q4W9</accession>
<evidence type="ECO:0000313" key="9">
    <source>
        <dbReference type="Proteomes" id="UP001209570"/>
    </source>
</evidence>
<feature type="compositionally biased region" description="Low complexity" evidence="6">
    <location>
        <begin position="239"/>
        <end position="257"/>
    </location>
</feature>
<protein>
    <recommendedName>
        <fullName evidence="10">BZIP domain-containing protein</fullName>
    </recommendedName>
</protein>
<dbReference type="AlphaFoldDB" id="A0AAD5Q4W9"/>
<dbReference type="PANTHER" id="PTHR13315">
    <property type="entry name" value="METALLO PHOSPHOESTERASE RELATED"/>
    <property type="match status" value="1"/>
</dbReference>
<keyword evidence="2" id="KW-0479">Metal-binding</keyword>
<feature type="region of interest" description="Disordered" evidence="6">
    <location>
        <begin position="312"/>
        <end position="349"/>
    </location>
</feature>
<sequence length="708" mass="80292">MRRLAEVLLSALVLLTLHPLIFRLYAHKCELATRSGGVAESTLRAVVISDIHLLGKRRRSWIERVWIDWQSYVDRFFSALRPAEEIATMFVLGNHDVALGRYQTVASIRRFEMAFGPSNRMAVIKRHRLVQLNTMALDSDVTLADVRAEAERHVATLNKPHVFVLYGAALVLLAARWVSGGSAAEDEFYPFLADESDGNVPLSPDDQALLMGMYPGANLTDFEFAMMGPNGMQQQHHAPMSTPPTSQQRQPQPISSPGQLVQPSMTISIDPMGSNERLKMPGLSQTTAYFDPHTVYHQGPPVPMSHQQMVFGAPRRQGGSPSTAYSPSSNNESDSGLRDSEEILNAPVKSLTDEEKKLRRRAQVAKSARKHRNRQKEELARLREQVQFLQEQMEAMRSRSGSVEMEKDAITMHRKRKKLDDVDVSFESALADQTGFASAAQRILDNAMVSSTTIQHGFHHLPVDTLQRTSLLQQIATKRAQYARQYLHNEFGSRDVQYPHMDIKLNSNGPDMEIKLVRAKAVPGFSHLEVADAAWNSVFNFDLEIPERFRRYVKCERLMELDDRTRYGRTIGPLLKNREENFIVYMHSYFVVHRLVCDDCVIITWESIAMDDLYPFESSDTALRNDEVGCMIMETEVMPNGENRTLVRTIIHSTPPVAAITEPRGRVNEAFLTVFCRNADILETSARLHLRKKYPDRAVKTEFEVIKE</sequence>
<evidence type="ECO:0000256" key="4">
    <source>
        <dbReference type="ARBA" id="ARBA00023136"/>
    </source>
</evidence>
<evidence type="ECO:0000256" key="2">
    <source>
        <dbReference type="ARBA" id="ARBA00022723"/>
    </source>
</evidence>
<comment type="caution">
    <text evidence="8">The sequence shown here is derived from an EMBL/GenBank/DDBJ whole genome shotgun (WGS) entry which is preliminary data.</text>
</comment>
<evidence type="ECO:0000313" key="8">
    <source>
        <dbReference type="EMBL" id="KAJ0397073.1"/>
    </source>
</evidence>
<proteinExistence type="predicted"/>
<dbReference type="GO" id="GO:0006506">
    <property type="term" value="P:GPI anchor biosynthetic process"/>
    <property type="evidence" value="ECO:0007669"/>
    <property type="project" value="InterPro"/>
</dbReference>
<comment type="cofactor">
    <cofactor evidence="1">
        <name>Mn(2+)</name>
        <dbReference type="ChEBI" id="CHEBI:29035"/>
    </cofactor>
</comment>
<reference evidence="8" key="1">
    <citation type="submission" date="2021-12" db="EMBL/GenBank/DDBJ databases">
        <title>Prjna785345.</title>
        <authorList>
            <person name="Rujirawat T."/>
            <person name="Krajaejun T."/>
        </authorList>
    </citation>
    <scope>NUCLEOTIDE SEQUENCE</scope>
    <source>
        <strain evidence="8">Pi057C3</strain>
    </source>
</reference>
<dbReference type="GO" id="GO:0016020">
    <property type="term" value="C:membrane"/>
    <property type="evidence" value="ECO:0007669"/>
    <property type="project" value="GOC"/>
</dbReference>
<keyword evidence="5" id="KW-0464">Manganese</keyword>
<dbReference type="InterPro" id="IPR033308">
    <property type="entry name" value="PGAP5/Cdc1/Ted1"/>
</dbReference>
<dbReference type="EMBL" id="JAKCXM010000268">
    <property type="protein sequence ID" value="KAJ0397073.1"/>
    <property type="molecule type" value="Genomic_DNA"/>
</dbReference>
<dbReference type="InterPro" id="IPR029052">
    <property type="entry name" value="Metallo-depent_PP-like"/>
</dbReference>
<feature type="compositionally biased region" description="Polar residues" evidence="6">
    <location>
        <begin position="258"/>
        <end position="267"/>
    </location>
</feature>